<dbReference type="EMBL" id="WIGN01000160">
    <property type="protein sequence ID" value="KAF6806386.1"/>
    <property type="molecule type" value="Genomic_DNA"/>
</dbReference>
<keyword evidence="1" id="KW-1133">Transmembrane helix</keyword>
<keyword evidence="3" id="KW-1185">Reference proteome</keyword>
<protein>
    <submittedName>
        <fullName evidence="2">Uncharacterized protein</fullName>
    </submittedName>
</protein>
<feature type="transmembrane region" description="Helical" evidence="1">
    <location>
        <begin position="44"/>
        <end position="64"/>
    </location>
</feature>
<accession>A0A8H6MSC6</accession>
<dbReference type="AlphaFoldDB" id="A0A8H6MSC6"/>
<comment type="caution">
    <text evidence="2">The sequence shown here is derived from an EMBL/GenBank/DDBJ whole genome shotgun (WGS) entry which is preliminary data.</text>
</comment>
<proteinExistence type="predicted"/>
<sequence>MSADLTPVVAFPVALAVGNGTCPPLDHEAVLEDLILVLNDTLKLWECLVMGLLALDLVVMIYGLGSEVPAAVLPEAEDVVVAAFTELVLLLQLLQILLPAYPAAEFEALAASKRIREESAVCRWIGGMFGTQMAEIELLSTPKLGEGDMRAFGVFLVPVAAAVVWKWWRLRMALREVRRREEETLVARAFLAWERWRGES</sequence>
<evidence type="ECO:0000313" key="3">
    <source>
        <dbReference type="Proteomes" id="UP000652219"/>
    </source>
</evidence>
<keyword evidence="1" id="KW-0812">Transmembrane</keyword>
<keyword evidence="1" id="KW-0472">Membrane</keyword>
<feature type="transmembrane region" description="Helical" evidence="1">
    <location>
        <begin position="76"/>
        <end position="98"/>
    </location>
</feature>
<reference evidence="2 3" key="1">
    <citation type="journal article" date="2020" name="Phytopathology">
        <title>Genome Sequence Resources of Colletotrichum truncatum, C. plurivorum, C. musicola, and C. sojae: Four Species Pathogenic to Soybean (Glycine max).</title>
        <authorList>
            <person name="Rogerio F."/>
            <person name="Boufleur T.R."/>
            <person name="Ciampi-Guillardi M."/>
            <person name="Sukno S.A."/>
            <person name="Thon M.R."/>
            <person name="Massola Junior N.S."/>
            <person name="Baroncelli R."/>
        </authorList>
    </citation>
    <scope>NUCLEOTIDE SEQUENCE [LARGE SCALE GENOMIC DNA]</scope>
    <source>
        <strain evidence="2 3">LFN0009</strain>
    </source>
</reference>
<evidence type="ECO:0000256" key="1">
    <source>
        <dbReference type="SAM" id="Phobius"/>
    </source>
</evidence>
<gene>
    <name evidence="2" type="ORF">CSOJ01_08881</name>
</gene>
<organism evidence="2 3">
    <name type="scientific">Colletotrichum sojae</name>
    <dbReference type="NCBI Taxonomy" id="2175907"/>
    <lineage>
        <taxon>Eukaryota</taxon>
        <taxon>Fungi</taxon>
        <taxon>Dikarya</taxon>
        <taxon>Ascomycota</taxon>
        <taxon>Pezizomycotina</taxon>
        <taxon>Sordariomycetes</taxon>
        <taxon>Hypocreomycetidae</taxon>
        <taxon>Glomerellales</taxon>
        <taxon>Glomerellaceae</taxon>
        <taxon>Colletotrichum</taxon>
        <taxon>Colletotrichum orchidearum species complex</taxon>
    </lineage>
</organism>
<name>A0A8H6MSC6_9PEZI</name>
<dbReference type="Proteomes" id="UP000652219">
    <property type="component" value="Unassembled WGS sequence"/>
</dbReference>
<feature type="transmembrane region" description="Helical" evidence="1">
    <location>
        <begin position="149"/>
        <end position="168"/>
    </location>
</feature>
<evidence type="ECO:0000313" key="2">
    <source>
        <dbReference type="EMBL" id="KAF6806386.1"/>
    </source>
</evidence>